<dbReference type="OrthoDB" id="5808978at2759"/>
<dbReference type="InParanoid" id="G0M9N2"/>
<evidence type="ECO:0000313" key="4">
    <source>
        <dbReference type="Proteomes" id="UP000008068"/>
    </source>
</evidence>
<keyword evidence="4" id="KW-1185">Reference proteome</keyword>
<keyword evidence="1" id="KW-0812">Transmembrane</keyword>
<reference evidence="4" key="1">
    <citation type="submission" date="2011-07" db="EMBL/GenBank/DDBJ databases">
        <authorList>
            <consortium name="Caenorhabditis brenneri Sequencing and Analysis Consortium"/>
            <person name="Wilson R.K."/>
        </authorList>
    </citation>
    <scope>NUCLEOTIDE SEQUENCE [LARGE SCALE GENOMIC DNA]</scope>
    <source>
        <strain evidence="4">PB2801</strain>
    </source>
</reference>
<accession>G0M9N2</accession>
<evidence type="ECO:0000259" key="2">
    <source>
        <dbReference type="Pfam" id="PF01827"/>
    </source>
</evidence>
<dbReference type="HOGENOM" id="CLU_681929_0_0_1"/>
<protein>
    <recommendedName>
        <fullName evidence="2">DUF38 domain-containing protein</fullName>
    </recommendedName>
</protein>
<evidence type="ECO:0000256" key="1">
    <source>
        <dbReference type="SAM" id="Phobius"/>
    </source>
</evidence>
<feature type="domain" description="DUF38" evidence="2">
    <location>
        <begin position="128"/>
        <end position="227"/>
    </location>
</feature>
<proteinExistence type="predicted"/>
<feature type="transmembrane region" description="Helical" evidence="1">
    <location>
        <begin position="350"/>
        <end position="372"/>
    </location>
</feature>
<dbReference type="AlphaFoldDB" id="G0M9N2"/>
<dbReference type="OMA" id="ILAMWIN"/>
<dbReference type="eggNOG" id="ENOG502THE2">
    <property type="taxonomic scope" value="Eukaryota"/>
</dbReference>
<name>G0M9N2_CAEBE</name>
<dbReference type="Proteomes" id="UP000008068">
    <property type="component" value="Unassembled WGS sequence"/>
</dbReference>
<dbReference type="Pfam" id="PF01827">
    <property type="entry name" value="FTH"/>
    <property type="match status" value="1"/>
</dbReference>
<evidence type="ECO:0000313" key="3">
    <source>
        <dbReference type="EMBL" id="EGT31099.1"/>
    </source>
</evidence>
<dbReference type="PANTHER" id="PTHR47922">
    <property type="entry name" value="SERPENTINE RECEPTOR, CLASS H"/>
    <property type="match status" value="1"/>
</dbReference>
<dbReference type="InterPro" id="IPR002900">
    <property type="entry name" value="DUF38/FTH_CAE_spp"/>
</dbReference>
<dbReference type="EMBL" id="GL379787">
    <property type="protein sequence ID" value="EGT31099.1"/>
    <property type="molecule type" value="Genomic_DNA"/>
</dbReference>
<sequence>MMKPTWEHLPFHFKQDLVEFLDYKTRKNLRKCSKADQILVDSCPMVIHKFAFFIAKNQDSLYFTPESRTDTKHSDTDKKSSFGELLQKFVKQFFHRKTLIEELTIEFSDVEKSRMLVEEIEKSQESKNRTYKINAKKLLWYSCPNNSYAVKFIEYLNPGTLKSLRFGRMSENLELMNKLMETRQWKSSTELIFSSFLPVGVDFEKFLHAERFKIQIQEEEFEVEKMQNVILKYLEYNHPVGSYFSITTDKVSQEEDGETEYLESYKPMMVNGNISIAWSANSLFIDYFYFAPSLVVRIDGILAMWINSHVAYLVSYATYGLSMASSQLIFCNRVFLIMNMYKGIRTVRQIILEVMVYIFVGLMPLSTIPVVWELTPDQRKSKNAIIQTVVPKNDDKVSEDKEDA</sequence>
<gene>
    <name evidence="3" type="ORF">CAEBREN_14536</name>
</gene>
<keyword evidence="1" id="KW-1133">Transmembrane helix</keyword>
<organism evidence="4">
    <name type="scientific">Caenorhabditis brenneri</name>
    <name type="common">Nematode worm</name>
    <dbReference type="NCBI Taxonomy" id="135651"/>
    <lineage>
        <taxon>Eukaryota</taxon>
        <taxon>Metazoa</taxon>
        <taxon>Ecdysozoa</taxon>
        <taxon>Nematoda</taxon>
        <taxon>Chromadorea</taxon>
        <taxon>Rhabditida</taxon>
        <taxon>Rhabditina</taxon>
        <taxon>Rhabditomorpha</taxon>
        <taxon>Rhabditoidea</taxon>
        <taxon>Rhabditidae</taxon>
        <taxon>Peloderinae</taxon>
        <taxon>Caenorhabditis</taxon>
    </lineage>
</organism>
<feature type="transmembrane region" description="Helical" evidence="1">
    <location>
        <begin position="310"/>
        <end position="330"/>
    </location>
</feature>
<keyword evidence="1" id="KW-0472">Membrane</keyword>
<feature type="transmembrane region" description="Helical" evidence="1">
    <location>
        <begin position="270"/>
        <end position="290"/>
    </location>
</feature>
<dbReference type="PANTHER" id="PTHR47922:SF1">
    <property type="entry name" value="SERPENTINE RECEPTOR, CLASS H"/>
    <property type="match status" value="1"/>
</dbReference>